<reference evidence="7 8" key="1">
    <citation type="submission" date="2019-02" db="EMBL/GenBank/DDBJ databases">
        <title>Deep-cultivation of Planctomycetes and their phenomic and genomic characterization uncovers novel biology.</title>
        <authorList>
            <person name="Wiegand S."/>
            <person name="Jogler M."/>
            <person name="Boedeker C."/>
            <person name="Pinto D."/>
            <person name="Vollmers J."/>
            <person name="Rivas-Marin E."/>
            <person name="Kohn T."/>
            <person name="Peeters S.H."/>
            <person name="Heuer A."/>
            <person name="Rast P."/>
            <person name="Oberbeckmann S."/>
            <person name="Bunk B."/>
            <person name="Jeske O."/>
            <person name="Meyerdierks A."/>
            <person name="Storesund J.E."/>
            <person name="Kallscheuer N."/>
            <person name="Luecker S."/>
            <person name="Lage O.M."/>
            <person name="Pohl T."/>
            <person name="Merkel B.J."/>
            <person name="Hornburger P."/>
            <person name="Mueller R.-W."/>
            <person name="Bruemmer F."/>
            <person name="Labrenz M."/>
            <person name="Spormann A.M."/>
            <person name="Op Den Camp H."/>
            <person name="Overmann J."/>
            <person name="Amann R."/>
            <person name="Jetten M.S.M."/>
            <person name="Mascher T."/>
            <person name="Medema M.H."/>
            <person name="Devos D.P."/>
            <person name="Kaster A.-K."/>
            <person name="Ovreas L."/>
            <person name="Rohde M."/>
            <person name="Galperin M.Y."/>
            <person name="Jogler C."/>
        </authorList>
    </citation>
    <scope>NUCLEOTIDE SEQUENCE [LARGE SCALE GENOMIC DNA]</scope>
    <source>
        <strain evidence="7 8">Pla52n</strain>
    </source>
</reference>
<proteinExistence type="predicted"/>
<evidence type="ECO:0000313" key="8">
    <source>
        <dbReference type="Proteomes" id="UP000320176"/>
    </source>
</evidence>
<feature type="transmembrane region" description="Helical" evidence="6">
    <location>
        <begin position="296"/>
        <end position="313"/>
    </location>
</feature>
<feature type="region of interest" description="Disordered" evidence="5">
    <location>
        <begin position="326"/>
        <end position="348"/>
    </location>
</feature>
<evidence type="ECO:0000256" key="2">
    <source>
        <dbReference type="ARBA" id="ARBA00022692"/>
    </source>
</evidence>
<comment type="subcellular location">
    <subcellularLocation>
        <location evidence="1">Membrane</location>
        <topology evidence="1">Multi-pass membrane protein</topology>
    </subcellularLocation>
</comment>
<evidence type="ECO:0000256" key="1">
    <source>
        <dbReference type="ARBA" id="ARBA00004141"/>
    </source>
</evidence>
<dbReference type="GO" id="GO:0016020">
    <property type="term" value="C:membrane"/>
    <property type="evidence" value="ECO:0007669"/>
    <property type="project" value="UniProtKB-SubCell"/>
</dbReference>
<dbReference type="RefSeq" id="WP_231742859.1">
    <property type="nucleotide sequence ID" value="NZ_CP151726.1"/>
</dbReference>
<keyword evidence="3 6" id="KW-1133">Transmembrane helix</keyword>
<feature type="transmembrane region" description="Helical" evidence="6">
    <location>
        <begin position="192"/>
        <end position="212"/>
    </location>
</feature>
<organism evidence="7 8">
    <name type="scientific">Stieleria varia</name>
    <dbReference type="NCBI Taxonomy" id="2528005"/>
    <lineage>
        <taxon>Bacteria</taxon>
        <taxon>Pseudomonadati</taxon>
        <taxon>Planctomycetota</taxon>
        <taxon>Planctomycetia</taxon>
        <taxon>Pirellulales</taxon>
        <taxon>Pirellulaceae</taxon>
        <taxon>Stieleria</taxon>
    </lineage>
</organism>
<evidence type="ECO:0000256" key="3">
    <source>
        <dbReference type="ARBA" id="ARBA00022989"/>
    </source>
</evidence>
<evidence type="ECO:0000256" key="6">
    <source>
        <dbReference type="SAM" id="Phobius"/>
    </source>
</evidence>
<dbReference type="PANTHER" id="PTHR11040">
    <property type="entry name" value="ZINC/IRON TRANSPORTER"/>
    <property type="match status" value="1"/>
</dbReference>
<dbReference type="Proteomes" id="UP000320176">
    <property type="component" value="Unassembled WGS sequence"/>
</dbReference>
<feature type="transmembrane region" description="Helical" evidence="6">
    <location>
        <begin position="161"/>
        <end position="180"/>
    </location>
</feature>
<dbReference type="PANTHER" id="PTHR11040:SF44">
    <property type="entry name" value="PROTEIN ZNTC-RELATED"/>
    <property type="match status" value="1"/>
</dbReference>
<evidence type="ECO:0000256" key="5">
    <source>
        <dbReference type="SAM" id="MobiDB-lite"/>
    </source>
</evidence>
<dbReference type="InterPro" id="IPR003689">
    <property type="entry name" value="ZIP"/>
</dbReference>
<dbReference type="GO" id="GO:0005385">
    <property type="term" value="F:zinc ion transmembrane transporter activity"/>
    <property type="evidence" value="ECO:0007669"/>
    <property type="project" value="TreeGrafter"/>
</dbReference>
<feature type="transmembrane region" description="Helical" evidence="6">
    <location>
        <begin position="37"/>
        <end position="56"/>
    </location>
</feature>
<name>A0A5C5ZQK6_9BACT</name>
<protein>
    <submittedName>
        <fullName evidence="7">Zinc transporter ZupT</fullName>
    </submittedName>
</protein>
<evidence type="ECO:0000313" key="7">
    <source>
        <dbReference type="EMBL" id="TWT89345.1"/>
    </source>
</evidence>
<comment type="caution">
    <text evidence="7">The sequence shown here is derived from an EMBL/GenBank/DDBJ whole genome shotgun (WGS) entry which is preliminary data.</text>
</comment>
<accession>A0A5C5ZQK6</accession>
<feature type="transmembrane region" description="Helical" evidence="6">
    <location>
        <begin position="260"/>
        <end position="284"/>
    </location>
</feature>
<keyword evidence="4 6" id="KW-0472">Membrane</keyword>
<evidence type="ECO:0000256" key="4">
    <source>
        <dbReference type="ARBA" id="ARBA00023136"/>
    </source>
</evidence>
<keyword evidence="8" id="KW-1185">Reference proteome</keyword>
<dbReference type="EMBL" id="SJPN01000024">
    <property type="protein sequence ID" value="TWT89345.1"/>
    <property type="molecule type" value="Genomic_DNA"/>
</dbReference>
<sequence>MPIEVLLCLYCVFVITASVAGGRLPTLIRMTHLRTQIMMSFVGGLMLGIALLHLLPHAAHWLPSPHKIGIGTLTGVLVMFLLQRAFHHHHHDIPHEDVAVGEGNDPHDHADAHSGHHDHVGHEHADHEHVGHEHADHEHVGHEHAAHGIACEHEHHQQRTFGWVGMVFGLGLHTMIDGVAMAASAMAEYGHGAWMGLAGLGTFLAVALHKPLDAFAITTMMRAEGWPEGRRSAINVAFSLAAPTGAILFYFFASAMPREFALIGWGLAISAGFFLCIALADLLPELSFHDHDRGKLTLALLVGIALAIAVENLPGHTHAAHTQIPAGGEVQELPMESNTAKESIESKQ</sequence>
<feature type="transmembrane region" description="Helical" evidence="6">
    <location>
        <begin position="232"/>
        <end position="253"/>
    </location>
</feature>
<keyword evidence="2 6" id="KW-0812">Transmembrane</keyword>
<feature type="transmembrane region" description="Helical" evidence="6">
    <location>
        <begin position="68"/>
        <end position="86"/>
    </location>
</feature>
<dbReference type="AlphaFoldDB" id="A0A5C5ZQK6"/>
<gene>
    <name evidence="7" type="ORF">Pla52n_68470</name>
</gene>
<dbReference type="Pfam" id="PF02535">
    <property type="entry name" value="Zip"/>
    <property type="match status" value="1"/>
</dbReference>